<feature type="region of interest" description="Disordered" evidence="3">
    <location>
        <begin position="685"/>
        <end position="720"/>
    </location>
</feature>
<evidence type="ECO:0000313" key="5">
    <source>
        <dbReference type="EMBL" id="KAK5994695.1"/>
    </source>
</evidence>
<feature type="compositionally biased region" description="Polar residues" evidence="3">
    <location>
        <begin position="356"/>
        <end position="370"/>
    </location>
</feature>
<keyword evidence="6" id="KW-1185">Reference proteome</keyword>
<feature type="compositionally biased region" description="Low complexity" evidence="3">
    <location>
        <begin position="12"/>
        <end position="23"/>
    </location>
</feature>
<dbReference type="Proteomes" id="UP001338125">
    <property type="component" value="Unassembled WGS sequence"/>
</dbReference>
<evidence type="ECO:0000256" key="3">
    <source>
        <dbReference type="SAM" id="MobiDB-lite"/>
    </source>
</evidence>
<evidence type="ECO:0000259" key="4">
    <source>
        <dbReference type="Pfam" id="PF00176"/>
    </source>
</evidence>
<gene>
    <name evidence="5" type="ORF">PT974_04719</name>
</gene>
<name>A0ABR0SSJ5_9HYPO</name>
<dbReference type="Pfam" id="PF00176">
    <property type="entry name" value="SNF2-rel_dom"/>
    <property type="match status" value="1"/>
</dbReference>
<dbReference type="InterPro" id="IPR027417">
    <property type="entry name" value="P-loop_NTPase"/>
</dbReference>
<evidence type="ECO:0000313" key="6">
    <source>
        <dbReference type="Proteomes" id="UP001338125"/>
    </source>
</evidence>
<protein>
    <recommendedName>
        <fullName evidence="4">SNF2 N-terminal domain-containing protein</fullName>
    </recommendedName>
</protein>
<dbReference type="InterPro" id="IPR038718">
    <property type="entry name" value="SNF2-like_sf"/>
</dbReference>
<feature type="region of interest" description="Disordered" evidence="3">
    <location>
        <begin position="308"/>
        <end position="329"/>
    </location>
</feature>
<sequence length="801" mass="90517">MPPKKATKATKAKPNANGTAAAKGEPKKVNDTYRFVASRRLASGGDPIKWFSEVTHHNFKTEHQTPDRYKTTRTRRWQELGYHPGIRILHKWAPVITDIQNLARYTNFKTAACMASFCDNKVADITNAALQVTYEKFAINAVKTEVTSGRLALDQLDGEKTEDRVAPANVVQKALEDIRIKGFLEAILADCRRPTFIPILNSVIQGSTNQDKPVTIDVIPFIAAHALQILMFSGIDWDESRQHTTDPSAYTHRYPTPPGYGGSEDPVIGPYSAEDFHRAVCLFYAAMTRREKADRNIFGRVPAGRNKNFQGYYDPNDKGSSLDDGEEDNSKARHIMHMGNEQQLILDEMALATDNLTSSPMRTPNKTPSRGQRDGQIKGDAAFEVFTAITEVFEARASSDREQAKLSHQLHDEMPSMNRHDFEILHKALSAKFKTKDIKLITARTEKSVQGVQAVLEGDTTLQTFMDAVNSSDVMTDAARDTAKDVKKMAQRFENAYKFERFMNNHPPPQLVDFNDICKSLGISPYPELALYPGKPVETLKPHQVADLGEMLNRFKAGMPSILANEMGLGKTKTFISSIKVKVRYKMDLRNSGVDVKFYPTLIINPVSTILQTFQESVMNKTDQPSTGRIVILTTFPTLYTRQFKRIETRFVIRQTTSKRKWDSTDTDTNKRLRTDEDVARDLDELAARENDGGSSTRTGFESDEAAMERAGDMEEEDDLSTNKRIRKYYARDINEKEIVRLPRGSRVRPDGNLIEYVFSRNAELADICFETLIVDEAHVARKLNGAYNHMFRLLDWQDLV</sequence>
<proteinExistence type="predicted"/>
<keyword evidence="2" id="KW-0067">ATP-binding</keyword>
<dbReference type="Gene3D" id="3.40.50.10810">
    <property type="entry name" value="Tandem AAA-ATPase domain"/>
    <property type="match status" value="1"/>
</dbReference>
<evidence type="ECO:0000256" key="2">
    <source>
        <dbReference type="ARBA" id="ARBA00022840"/>
    </source>
</evidence>
<organism evidence="5 6">
    <name type="scientific">Cladobotryum mycophilum</name>
    <dbReference type="NCBI Taxonomy" id="491253"/>
    <lineage>
        <taxon>Eukaryota</taxon>
        <taxon>Fungi</taxon>
        <taxon>Dikarya</taxon>
        <taxon>Ascomycota</taxon>
        <taxon>Pezizomycotina</taxon>
        <taxon>Sordariomycetes</taxon>
        <taxon>Hypocreomycetidae</taxon>
        <taxon>Hypocreales</taxon>
        <taxon>Hypocreaceae</taxon>
        <taxon>Cladobotryum</taxon>
    </lineage>
</organism>
<dbReference type="InterPro" id="IPR000330">
    <property type="entry name" value="SNF2_N"/>
</dbReference>
<comment type="caution">
    <text evidence="5">The sequence shown here is derived from an EMBL/GenBank/DDBJ whole genome shotgun (WGS) entry which is preliminary data.</text>
</comment>
<dbReference type="EMBL" id="JAVFKD010000007">
    <property type="protein sequence ID" value="KAK5994695.1"/>
    <property type="molecule type" value="Genomic_DNA"/>
</dbReference>
<feature type="region of interest" description="Disordered" evidence="3">
    <location>
        <begin position="1"/>
        <end position="25"/>
    </location>
</feature>
<reference evidence="5 6" key="1">
    <citation type="submission" date="2024-01" db="EMBL/GenBank/DDBJ databases">
        <title>Complete genome of Cladobotryum mycophilum ATHUM6906.</title>
        <authorList>
            <person name="Christinaki A.C."/>
            <person name="Myridakis A.I."/>
            <person name="Kouvelis V.N."/>
        </authorList>
    </citation>
    <scope>NUCLEOTIDE SEQUENCE [LARGE SCALE GENOMIC DNA]</scope>
    <source>
        <strain evidence="5 6">ATHUM6906</strain>
    </source>
</reference>
<evidence type="ECO:0000256" key="1">
    <source>
        <dbReference type="ARBA" id="ARBA00022741"/>
    </source>
</evidence>
<feature type="compositionally biased region" description="Basic residues" evidence="3">
    <location>
        <begin position="1"/>
        <end position="11"/>
    </location>
</feature>
<feature type="region of interest" description="Disordered" evidence="3">
    <location>
        <begin position="356"/>
        <end position="376"/>
    </location>
</feature>
<accession>A0ABR0SSJ5</accession>
<dbReference type="SUPFAM" id="SSF52540">
    <property type="entry name" value="P-loop containing nucleoside triphosphate hydrolases"/>
    <property type="match status" value="1"/>
</dbReference>
<feature type="domain" description="SNF2 N-terminal" evidence="4">
    <location>
        <begin position="551"/>
        <end position="635"/>
    </location>
</feature>
<keyword evidence="1" id="KW-0547">Nucleotide-binding</keyword>